<dbReference type="OMA" id="MSCAAHV"/>
<dbReference type="InterPro" id="IPR002755">
    <property type="entry name" value="DNA_primase_S"/>
</dbReference>
<dbReference type="VEuPathDB" id="AmoebaDB:EHI5A_050630"/>
<comment type="caution">
    <text evidence="10">The sequence shown here is derived from an EMBL/GenBank/DDBJ whole genome shotgun (WGS) entry which is preliminary data.</text>
</comment>
<name>A0A5K1U182_ENTHI</name>
<dbReference type="VEuPathDB" id="AmoebaDB:KM1_063330"/>
<dbReference type="GO" id="GO:0003899">
    <property type="term" value="F:DNA-directed RNA polymerase activity"/>
    <property type="evidence" value="ECO:0007669"/>
    <property type="project" value="InterPro"/>
</dbReference>
<dbReference type="Gene3D" id="3.90.920.10">
    <property type="entry name" value="DNA primase, PRIM domain"/>
    <property type="match status" value="1"/>
</dbReference>
<keyword evidence="3 9" id="KW-0639">Primosome</keyword>
<sequence length="372" mass="44505">MNKVSQSLSLYYRLLLIMLFLFFTVKQTNIVVEKFFPSKLFYQWVTRNGKYSQTRELAAFKTNSFFNRYLHFNSSYDLSNYLSRYVPERIEIGPIFDHLLFNKTNTATMREFVIDIDIDDYDDIRYCCSSTQVCKKCWILMSCAAKVIHHIFQEQFGMKHILNVFSGRRGIHFWICDEQALHFNEQMRTYITKYFSLFTNQCTNKDNHPIIDIHEEYPLYNEVYQILEPYFEDYCEKQEIFKIEQRKEQLLNLLPQNETSQVIRKFNNLSWTLLKEHFKNNKTTLMSIVFTYLYPRIDTNVSVQLNHLLKAPFCIHPSTNKVCIPINFNTIDSFDPNKVPTLQSLQESKLLSFYSFNDSIELFSRFVKESIQ</sequence>
<protein>
    <recommendedName>
        <fullName evidence="9">DNA primase</fullName>
        <ecNumber evidence="9">2.7.7.-</ecNumber>
    </recommendedName>
</protein>
<gene>
    <name evidence="10" type="ORF">CL6EHI_010140</name>
</gene>
<dbReference type="VEuPathDB" id="AmoebaDB:EHI7A_030920"/>
<keyword evidence="4 9" id="KW-0808">Transferase</keyword>
<evidence type="ECO:0000256" key="3">
    <source>
        <dbReference type="ARBA" id="ARBA00022515"/>
    </source>
</evidence>
<dbReference type="GO" id="GO:0005658">
    <property type="term" value="C:alpha DNA polymerase:primase complex"/>
    <property type="evidence" value="ECO:0007669"/>
    <property type="project" value="UniProtKB-ARBA"/>
</dbReference>
<keyword evidence="5" id="KW-0548">Nucleotidyltransferase</keyword>
<evidence type="ECO:0000256" key="9">
    <source>
        <dbReference type="RuleBase" id="RU003514"/>
    </source>
</evidence>
<dbReference type="AlphaFoldDB" id="A0A5K1U182"/>
<dbReference type="InterPro" id="IPR014052">
    <property type="entry name" value="DNA_primase_ssu_euk/arc"/>
</dbReference>
<keyword evidence="6 9" id="KW-0235">DNA replication</keyword>
<organism evidence="10 11">
    <name type="scientific">Entamoeba histolytica</name>
    <dbReference type="NCBI Taxonomy" id="5759"/>
    <lineage>
        <taxon>Eukaryota</taxon>
        <taxon>Amoebozoa</taxon>
        <taxon>Evosea</taxon>
        <taxon>Archamoebae</taxon>
        <taxon>Mastigamoebida</taxon>
        <taxon>Entamoebidae</taxon>
        <taxon>Entamoeba</taxon>
    </lineage>
</organism>
<dbReference type="EMBL" id="BDEQ01000001">
    <property type="protein sequence ID" value="GAT94778.1"/>
    <property type="molecule type" value="Genomic_DNA"/>
</dbReference>
<keyword evidence="7" id="KW-0479">Metal-binding</keyword>
<evidence type="ECO:0000313" key="10">
    <source>
        <dbReference type="EMBL" id="GAT94778.1"/>
    </source>
</evidence>
<accession>A0A5K1U182</accession>
<evidence type="ECO:0000256" key="7">
    <source>
        <dbReference type="ARBA" id="ARBA00022723"/>
    </source>
</evidence>
<dbReference type="GO" id="GO:0046872">
    <property type="term" value="F:metal ion binding"/>
    <property type="evidence" value="ECO:0007669"/>
    <property type="project" value="UniProtKB-KW"/>
</dbReference>
<proteinExistence type="inferred from homology"/>
<evidence type="ECO:0000256" key="8">
    <source>
        <dbReference type="ARBA" id="ARBA00023163"/>
    </source>
</evidence>
<keyword evidence="8" id="KW-0804">Transcription</keyword>
<dbReference type="EC" id="2.7.7.-" evidence="9"/>
<dbReference type="SUPFAM" id="SSF56747">
    <property type="entry name" value="Prim-pol domain"/>
    <property type="match status" value="1"/>
</dbReference>
<evidence type="ECO:0000256" key="4">
    <source>
        <dbReference type="ARBA" id="ARBA00022679"/>
    </source>
</evidence>
<keyword evidence="2 9" id="KW-0240">DNA-directed RNA polymerase</keyword>
<dbReference type="GO" id="GO:0006269">
    <property type="term" value="P:DNA replication, synthesis of primer"/>
    <property type="evidence" value="ECO:0007669"/>
    <property type="project" value="UniProtKB-KW"/>
</dbReference>
<evidence type="ECO:0000256" key="6">
    <source>
        <dbReference type="ARBA" id="ARBA00022705"/>
    </source>
</evidence>
<comment type="similarity">
    <text evidence="1 9">Belongs to the eukaryotic-type primase small subunit family.</text>
</comment>
<reference evidence="10 11" key="1">
    <citation type="submission" date="2016-05" db="EMBL/GenBank/DDBJ databases">
        <title>First whole genome sequencing of Entamoeba histolytica HM1:IMSS-clone-6.</title>
        <authorList>
            <person name="Mukherjee Avik.K."/>
            <person name="Izumyama S."/>
            <person name="Nakada-Tsukui K."/>
            <person name="Nozaki T."/>
        </authorList>
    </citation>
    <scope>NUCLEOTIDE SEQUENCE [LARGE SCALE GENOMIC DNA]</scope>
    <source>
        <strain evidence="10 11">HM1:IMSS clone 6</strain>
    </source>
</reference>
<dbReference type="PANTHER" id="PTHR10536">
    <property type="entry name" value="DNA PRIMASE SMALL SUBUNIT"/>
    <property type="match status" value="1"/>
</dbReference>
<evidence type="ECO:0000256" key="2">
    <source>
        <dbReference type="ARBA" id="ARBA00022478"/>
    </source>
</evidence>
<dbReference type="VEuPathDB" id="AmoebaDB:EHI_010140"/>
<dbReference type="VEuPathDB" id="AmoebaDB:EHI8A_027900"/>
<dbReference type="Pfam" id="PF01896">
    <property type="entry name" value="DNA_primase_S"/>
    <property type="match status" value="1"/>
</dbReference>
<evidence type="ECO:0000313" key="11">
    <source>
        <dbReference type="Proteomes" id="UP000078387"/>
    </source>
</evidence>
<evidence type="ECO:0000256" key="1">
    <source>
        <dbReference type="ARBA" id="ARBA00009762"/>
    </source>
</evidence>
<dbReference type="CDD" id="cd04860">
    <property type="entry name" value="AE_Prim_S"/>
    <property type="match status" value="1"/>
</dbReference>
<evidence type="ECO:0000256" key="5">
    <source>
        <dbReference type="ARBA" id="ARBA00022695"/>
    </source>
</evidence>
<dbReference type="Proteomes" id="UP000078387">
    <property type="component" value="Unassembled WGS sequence"/>
</dbReference>